<dbReference type="InterPro" id="IPR006180">
    <property type="entry name" value="3-OHacyl-CoA_DH_CS"/>
</dbReference>
<sequence>MALPFLVLNRYLSTSPAMAAAIKKVTVIGGGLMGSGIAQVAAQTGHHVTIVEINEEAIKKAKNGIESSLQRVAKKLYKDKPGEGETFVKETLSRLSTSLDLKEAVKNTDLVVEAIVENLDLKHKLFLSIDSVAPEHTIFASNTSSLSIQDIASVTKRKDRFGGLHFFNPVPVMKLLEVIRIPETSDETYEKITAWGKALGKTTITCKDTPGFVVNRLLVPLLAEAVRMLERGDATARDIDTAMKLGAGHPMGPLELADYVGNDTTKFILDGWHQKYPNVELFKPVPLLNKLVEEGKLGLKSGEGFYKYDKGTK</sequence>
<dbReference type="InterPro" id="IPR006176">
    <property type="entry name" value="3-OHacyl-CoA_DH_NAD-bd"/>
</dbReference>
<evidence type="ECO:0000256" key="9">
    <source>
        <dbReference type="ARBA" id="ARBA00023128"/>
    </source>
</evidence>
<evidence type="ECO:0000259" key="13">
    <source>
        <dbReference type="Pfam" id="PF00725"/>
    </source>
</evidence>
<evidence type="ECO:0000256" key="2">
    <source>
        <dbReference type="ARBA" id="ARBA00005005"/>
    </source>
</evidence>
<dbReference type="PIRSF" id="PIRSF000105">
    <property type="entry name" value="HCDH"/>
    <property type="match status" value="1"/>
</dbReference>
<feature type="binding site" evidence="12">
    <location>
        <position position="75"/>
    </location>
    <ligand>
        <name>CoA</name>
        <dbReference type="ChEBI" id="CHEBI:57287"/>
    </ligand>
</feature>
<dbReference type="Pfam" id="PF02737">
    <property type="entry name" value="3HCDH_N"/>
    <property type="match status" value="1"/>
</dbReference>
<evidence type="ECO:0000256" key="6">
    <source>
        <dbReference type="ARBA" id="ARBA00023002"/>
    </source>
</evidence>
<dbReference type="InterPro" id="IPR036291">
    <property type="entry name" value="NAD(P)-bd_dom_sf"/>
</dbReference>
<dbReference type="FunFam" id="3.40.50.720:FF:000258">
    <property type="entry name" value="Hydroxyacyl-coenzyme A dehydrogenase, mitochondrial"/>
    <property type="match status" value="1"/>
</dbReference>
<dbReference type="Proteomes" id="UP000502823">
    <property type="component" value="Unassembled WGS sequence"/>
</dbReference>
<dbReference type="SUPFAM" id="SSF51735">
    <property type="entry name" value="NAD(P)-binding Rossmann-fold domains"/>
    <property type="match status" value="1"/>
</dbReference>
<evidence type="ECO:0000313" key="16">
    <source>
        <dbReference type="Proteomes" id="UP000502823"/>
    </source>
</evidence>
<keyword evidence="6" id="KW-0560">Oxidoreductase</keyword>
<evidence type="ECO:0000256" key="4">
    <source>
        <dbReference type="ARBA" id="ARBA00013000"/>
    </source>
</evidence>
<evidence type="ECO:0000256" key="7">
    <source>
        <dbReference type="ARBA" id="ARBA00023027"/>
    </source>
</evidence>
<dbReference type="PANTHER" id="PTHR43561">
    <property type="match status" value="1"/>
</dbReference>
<keyword evidence="8" id="KW-0443">Lipid metabolism</keyword>
<dbReference type="GO" id="GO:0070403">
    <property type="term" value="F:NAD+ binding"/>
    <property type="evidence" value="ECO:0007669"/>
    <property type="project" value="InterPro"/>
</dbReference>
<evidence type="ECO:0000313" key="15">
    <source>
        <dbReference type="EMBL" id="GFG31426.1"/>
    </source>
</evidence>
<dbReference type="Pfam" id="PF00725">
    <property type="entry name" value="3HCDH"/>
    <property type="match status" value="1"/>
</dbReference>
<comment type="caution">
    <text evidence="15">The sequence shown here is derived from an EMBL/GenBank/DDBJ whole genome shotgun (WGS) entry which is preliminary data.</text>
</comment>
<dbReference type="Gene3D" id="1.10.1040.10">
    <property type="entry name" value="N-(1-d-carboxylethyl)-l-norvaline Dehydrogenase, domain 2"/>
    <property type="match status" value="1"/>
</dbReference>
<evidence type="ECO:0000256" key="10">
    <source>
        <dbReference type="ARBA" id="ARBA00049556"/>
    </source>
</evidence>
<evidence type="ECO:0000256" key="8">
    <source>
        <dbReference type="ARBA" id="ARBA00023098"/>
    </source>
</evidence>
<dbReference type="InterPro" id="IPR013328">
    <property type="entry name" value="6PGD_dom2"/>
</dbReference>
<dbReference type="EMBL" id="BLKM01000308">
    <property type="protein sequence ID" value="GFG31426.1"/>
    <property type="molecule type" value="Genomic_DNA"/>
</dbReference>
<feature type="binding site" evidence="12">
    <location>
        <position position="144"/>
    </location>
    <ligand>
        <name>CoA</name>
        <dbReference type="ChEBI" id="CHEBI:57287"/>
    </ligand>
</feature>
<proteinExistence type="inferred from homology"/>
<feature type="domain" description="3-hydroxyacyl-CoA dehydrogenase C-terminal" evidence="13">
    <location>
        <begin position="211"/>
        <end position="308"/>
    </location>
</feature>
<evidence type="ECO:0000256" key="1">
    <source>
        <dbReference type="ARBA" id="ARBA00004305"/>
    </source>
</evidence>
<evidence type="ECO:0000256" key="5">
    <source>
        <dbReference type="ARBA" id="ARBA00022832"/>
    </source>
</evidence>
<dbReference type="PANTHER" id="PTHR43561:SF3">
    <property type="entry name" value="HYDROXYACYL-COENZYME A DEHYDROGENASE, MITOCHONDRIAL"/>
    <property type="match status" value="1"/>
</dbReference>
<feature type="site" description="Important for catalytic activity" evidence="11">
    <location>
        <position position="165"/>
    </location>
</feature>
<comment type="subcellular location">
    <subcellularLocation>
        <location evidence="1">Mitochondrion matrix</location>
    </subcellularLocation>
</comment>
<comment type="catalytic activity">
    <reaction evidence="10">
        <text>a (3S)-3-hydroxyacyl-CoA + NAD(+) = a 3-oxoacyl-CoA + NADH + H(+)</text>
        <dbReference type="Rhea" id="RHEA:22432"/>
        <dbReference type="ChEBI" id="CHEBI:15378"/>
        <dbReference type="ChEBI" id="CHEBI:57318"/>
        <dbReference type="ChEBI" id="CHEBI:57540"/>
        <dbReference type="ChEBI" id="CHEBI:57945"/>
        <dbReference type="ChEBI" id="CHEBI:90726"/>
        <dbReference type="EC" id="1.1.1.35"/>
    </reaction>
</comment>
<protein>
    <recommendedName>
        <fullName evidence="4">3-hydroxyacyl-CoA dehydrogenase</fullName>
        <ecNumber evidence="4">1.1.1.35</ecNumber>
    </recommendedName>
</protein>
<dbReference type="InterPro" id="IPR052242">
    <property type="entry name" value="Mito_3-hydroxyacyl-CoA_DH"/>
</dbReference>
<evidence type="ECO:0000256" key="11">
    <source>
        <dbReference type="PIRSR" id="PIRSR000105-1"/>
    </source>
</evidence>
<accession>A0A6L2PGD8</accession>
<feature type="binding site" evidence="12">
    <location>
        <position position="68"/>
    </location>
    <ligand>
        <name>CoA</name>
        <dbReference type="ChEBI" id="CHEBI:57287"/>
    </ligand>
</feature>
<evidence type="ECO:0000259" key="14">
    <source>
        <dbReference type="Pfam" id="PF02737"/>
    </source>
</evidence>
<keyword evidence="7" id="KW-0520">NAD</keyword>
<organism evidence="15 16">
    <name type="scientific">Coptotermes formosanus</name>
    <name type="common">Formosan subterranean termite</name>
    <dbReference type="NCBI Taxonomy" id="36987"/>
    <lineage>
        <taxon>Eukaryota</taxon>
        <taxon>Metazoa</taxon>
        <taxon>Ecdysozoa</taxon>
        <taxon>Arthropoda</taxon>
        <taxon>Hexapoda</taxon>
        <taxon>Insecta</taxon>
        <taxon>Pterygota</taxon>
        <taxon>Neoptera</taxon>
        <taxon>Polyneoptera</taxon>
        <taxon>Dictyoptera</taxon>
        <taxon>Blattodea</taxon>
        <taxon>Blattoidea</taxon>
        <taxon>Termitoidae</taxon>
        <taxon>Rhinotermitidae</taxon>
        <taxon>Coptotermes</taxon>
    </lineage>
</organism>
<keyword evidence="9" id="KW-0496">Mitochondrion</keyword>
<comment type="similarity">
    <text evidence="3">Belongs to the 3-hydroxyacyl-CoA dehydrogenase family.</text>
</comment>
<dbReference type="InParanoid" id="A0A6L2PGD8"/>
<keyword evidence="5" id="KW-0276">Fatty acid metabolism</keyword>
<dbReference type="AlphaFoldDB" id="A0A6L2PGD8"/>
<dbReference type="InterPro" id="IPR006108">
    <property type="entry name" value="3HC_DH_C"/>
</dbReference>
<evidence type="ECO:0000256" key="12">
    <source>
        <dbReference type="PIRSR" id="PIRSR000105-3"/>
    </source>
</evidence>
<evidence type="ECO:0000256" key="3">
    <source>
        <dbReference type="ARBA" id="ARBA00009463"/>
    </source>
</evidence>
<feature type="domain" description="3-hydroxyacyl-CoA dehydrogenase NAD binding" evidence="14">
    <location>
        <begin position="24"/>
        <end position="209"/>
    </location>
</feature>
<comment type="pathway">
    <text evidence="2">Lipid metabolism; fatty acid beta-oxidation.</text>
</comment>
<dbReference type="EC" id="1.1.1.35" evidence="4"/>
<dbReference type="GO" id="GO:0005759">
    <property type="term" value="C:mitochondrial matrix"/>
    <property type="evidence" value="ECO:0007669"/>
    <property type="project" value="UniProtKB-SubCell"/>
</dbReference>
<dbReference type="InterPro" id="IPR022694">
    <property type="entry name" value="3-OHacyl-CoA_DH"/>
</dbReference>
<dbReference type="PROSITE" id="PS00067">
    <property type="entry name" value="3HCDH"/>
    <property type="match status" value="1"/>
</dbReference>
<dbReference type="OrthoDB" id="5958943at2759"/>
<dbReference type="GO" id="GO:0006635">
    <property type="term" value="P:fatty acid beta-oxidation"/>
    <property type="evidence" value="ECO:0007669"/>
    <property type="project" value="TreeGrafter"/>
</dbReference>
<keyword evidence="16" id="KW-1185">Reference proteome</keyword>
<gene>
    <name evidence="15" type="ORF">Cfor_07796</name>
</gene>
<dbReference type="InterPro" id="IPR008927">
    <property type="entry name" value="6-PGluconate_DH-like_C_sf"/>
</dbReference>
<dbReference type="SUPFAM" id="SSF48179">
    <property type="entry name" value="6-phosphogluconate dehydrogenase C-terminal domain-like"/>
    <property type="match status" value="1"/>
</dbReference>
<name>A0A6L2PGD8_COPFO</name>
<dbReference type="Gene3D" id="3.40.50.720">
    <property type="entry name" value="NAD(P)-binding Rossmann-like Domain"/>
    <property type="match status" value="1"/>
</dbReference>
<dbReference type="GO" id="GO:0003857">
    <property type="term" value="F:(3S)-3-hydroxyacyl-CoA dehydrogenase (NAD+) activity"/>
    <property type="evidence" value="ECO:0007669"/>
    <property type="project" value="UniProtKB-EC"/>
</dbReference>
<reference evidence="16" key="1">
    <citation type="submission" date="2020-01" db="EMBL/GenBank/DDBJ databases">
        <title>Draft genome sequence of the Termite Coptotermes fromosanus.</title>
        <authorList>
            <person name="Itakura S."/>
            <person name="Yosikawa Y."/>
            <person name="Umezawa K."/>
        </authorList>
    </citation>
    <scope>NUCLEOTIDE SEQUENCE [LARGE SCALE GENOMIC DNA]</scope>
</reference>